<evidence type="ECO:0000256" key="2">
    <source>
        <dbReference type="SAM" id="Phobius"/>
    </source>
</evidence>
<accession>A0A9P9ESY1</accession>
<feature type="region of interest" description="Disordered" evidence="1">
    <location>
        <begin position="1"/>
        <end position="22"/>
    </location>
</feature>
<evidence type="ECO:0000256" key="1">
    <source>
        <dbReference type="SAM" id="MobiDB-lite"/>
    </source>
</evidence>
<sequence length="447" mass="47659">MLLESASLALPERQASEATPSTSYISKAVVMTEVTAARTTSHDLRAISTTTSVLSATGAPPPTIGWLGPATATESTDNPSAPDSTIGWLGPPTAIEPTNNPGAPGPTTGWLLLNEDGWLSAESAYFIGTFLPVLIASIFSIPWKILDLETKSLEPFAQLACPGGGRASQTLLLQYDGVSGLFSAFAALFTGHSAVALSTFLKYGSALLTPLAAESVHLTLQGECRQDWKKHCTATLQATGPMIRAAQALLSAMACVVIAYVVLLRGRTFGVASDPRSILGIASLSLNPYLSAVMRRISLGSDAMFSVARVAGTLADRKFEFGYVTYPSGEHEYGIIVIDDAAGNPVQVSDPPPLEVGQGASNRSMIFRILLKVIGFALFVLGLIILILYYRLTYEDSGFERFMDSQSIFGPRFLFTVFGVIVGFGWAFIFNGKWCMTLVNVSLELSC</sequence>
<dbReference type="PANTHER" id="PTHR37544:SF3">
    <property type="entry name" value="SPRAY"/>
    <property type="match status" value="1"/>
</dbReference>
<feature type="transmembrane region" description="Helical" evidence="2">
    <location>
        <begin position="181"/>
        <end position="201"/>
    </location>
</feature>
<reference evidence="3" key="1">
    <citation type="journal article" date="2021" name="Nat. Commun.">
        <title>Genetic determinants of endophytism in the Arabidopsis root mycobiome.</title>
        <authorList>
            <person name="Mesny F."/>
            <person name="Miyauchi S."/>
            <person name="Thiergart T."/>
            <person name="Pickel B."/>
            <person name="Atanasova L."/>
            <person name="Karlsson M."/>
            <person name="Huettel B."/>
            <person name="Barry K.W."/>
            <person name="Haridas S."/>
            <person name="Chen C."/>
            <person name="Bauer D."/>
            <person name="Andreopoulos W."/>
            <person name="Pangilinan J."/>
            <person name="LaButti K."/>
            <person name="Riley R."/>
            <person name="Lipzen A."/>
            <person name="Clum A."/>
            <person name="Drula E."/>
            <person name="Henrissat B."/>
            <person name="Kohler A."/>
            <person name="Grigoriev I.V."/>
            <person name="Martin F.M."/>
            <person name="Hacquard S."/>
        </authorList>
    </citation>
    <scope>NUCLEOTIDE SEQUENCE</scope>
    <source>
        <strain evidence="3">MPI-CAGE-AT-0021</strain>
    </source>
</reference>
<feature type="transmembrane region" description="Helical" evidence="2">
    <location>
        <begin position="369"/>
        <end position="392"/>
    </location>
</feature>
<dbReference type="Proteomes" id="UP000717696">
    <property type="component" value="Unassembled WGS sequence"/>
</dbReference>
<keyword evidence="2" id="KW-1133">Transmembrane helix</keyword>
<comment type="caution">
    <text evidence="3">The sequence shown here is derived from an EMBL/GenBank/DDBJ whole genome shotgun (WGS) entry which is preliminary data.</text>
</comment>
<dbReference type="EMBL" id="JAGMUU010000011">
    <property type="protein sequence ID" value="KAH7142875.1"/>
    <property type="molecule type" value="Genomic_DNA"/>
</dbReference>
<evidence type="ECO:0000313" key="3">
    <source>
        <dbReference type="EMBL" id="KAH7142875.1"/>
    </source>
</evidence>
<feature type="transmembrane region" description="Helical" evidence="2">
    <location>
        <begin position="123"/>
        <end position="143"/>
    </location>
</feature>
<protein>
    <submittedName>
        <fullName evidence="3">Uncharacterized protein</fullName>
    </submittedName>
</protein>
<dbReference type="InterPro" id="IPR021840">
    <property type="entry name" value="DUF3433"/>
</dbReference>
<dbReference type="AlphaFoldDB" id="A0A9P9ESY1"/>
<organism evidence="3 4">
    <name type="scientific">Dactylonectria estremocensis</name>
    <dbReference type="NCBI Taxonomy" id="1079267"/>
    <lineage>
        <taxon>Eukaryota</taxon>
        <taxon>Fungi</taxon>
        <taxon>Dikarya</taxon>
        <taxon>Ascomycota</taxon>
        <taxon>Pezizomycotina</taxon>
        <taxon>Sordariomycetes</taxon>
        <taxon>Hypocreomycetidae</taxon>
        <taxon>Hypocreales</taxon>
        <taxon>Nectriaceae</taxon>
        <taxon>Dactylonectria</taxon>
    </lineage>
</organism>
<dbReference type="Pfam" id="PF11915">
    <property type="entry name" value="DUF3433"/>
    <property type="match status" value="1"/>
</dbReference>
<dbReference type="OrthoDB" id="5428901at2759"/>
<feature type="transmembrane region" description="Helical" evidence="2">
    <location>
        <begin position="245"/>
        <end position="263"/>
    </location>
</feature>
<gene>
    <name evidence="3" type="ORF">B0J13DRAFT_623464</name>
</gene>
<keyword evidence="4" id="KW-1185">Reference proteome</keyword>
<dbReference type="PANTHER" id="PTHR37544">
    <property type="entry name" value="SPRAY-RELATED"/>
    <property type="match status" value="1"/>
</dbReference>
<evidence type="ECO:0000313" key="4">
    <source>
        <dbReference type="Proteomes" id="UP000717696"/>
    </source>
</evidence>
<name>A0A9P9ESY1_9HYPO</name>
<proteinExistence type="predicted"/>
<feature type="transmembrane region" description="Helical" evidence="2">
    <location>
        <begin position="412"/>
        <end position="430"/>
    </location>
</feature>
<keyword evidence="2" id="KW-0812">Transmembrane</keyword>
<keyword evidence="2" id="KW-0472">Membrane</keyword>